<protein>
    <recommendedName>
        <fullName evidence="2">DUF5899 domain-containing protein</fullName>
    </recommendedName>
</protein>
<evidence type="ECO:0000256" key="1">
    <source>
        <dbReference type="SAM" id="MobiDB-lite"/>
    </source>
</evidence>
<accession>A0A6C0JYX1</accession>
<dbReference type="AlphaFoldDB" id="A0A6C0JYX1"/>
<dbReference type="Pfam" id="PF19251">
    <property type="entry name" value="DUF5899"/>
    <property type="match status" value="1"/>
</dbReference>
<feature type="domain" description="DUF5899" evidence="2">
    <location>
        <begin position="88"/>
        <end position="229"/>
    </location>
</feature>
<evidence type="ECO:0000259" key="2">
    <source>
        <dbReference type="Pfam" id="PF19251"/>
    </source>
</evidence>
<evidence type="ECO:0000313" key="3">
    <source>
        <dbReference type="EMBL" id="QHU08974.1"/>
    </source>
</evidence>
<reference evidence="3" key="1">
    <citation type="journal article" date="2020" name="Nature">
        <title>Giant virus diversity and host interactions through global metagenomics.</title>
        <authorList>
            <person name="Schulz F."/>
            <person name="Roux S."/>
            <person name="Paez-Espino D."/>
            <person name="Jungbluth S."/>
            <person name="Walsh D.A."/>
            <person name="Denef V.J."/>
            <person name="McMahon K.D."/>
            <person name="Konstantinidis K.T."/>
            <person name="Eloe-Fadrosh E.A."/>
            <person name="Kyrpides N.C."/>
            <person name="Woyke T."/>
        </authorList>
    </citation>
    <scope>NUCLEOTIDE SEQUENCE</scope>
    <source>
        <strain evidence="3">GVMAG-S-1064190-84</strain>
    </source>
</reference>
<organism evidence="3">
    <name type="scientific">viral metagenome</name>
    <dbReference type="NCBI Taxonomy" id="1070528"/>
    <lineage>
        <taxon>unclassified sequences</taxon>
        <taxon>metagenomes</taxon>
        <taxon>organismal metagenomes</taxon>
    </lineage>
</organism>
<feature type="region of interest" description="Disordered" evidence="1">
    <location>
        <begin position="156"/>
        <end position="222"/>
    </location>
</feature>
<proteinExistence type="predicted"/>
<dbReference type="InterPro" id="IPR045418">
    <property type="entry name" value="P2_DUF5899"/>
</dbReference>
<feature type="region of interest" description="Disordered" evidence="1">
    <location>
        <begin position="306"/>
        <end position="333"/>
    </location>
</feature>
<dbReference type="EMBL" id="MN740700">
    <property type="protein sequence ID" value="QHU08974.1"/>
    <property type="molecule type" value="Genomic_DNA"/>
</dbReference>
<sequence>MADPLSVMALMGLIYAGKTLSEREVPVRKNNPEPENSDPFIPPNAGAIMAATNFNTDFKVNGEERALVSNEVQTPFTDLVKQSRSSGQEVLDMKDRFVTDLGVMNNLSPIEKQQVGPGLGVAADVPAVGGFQQMFRAMPENVGAYRMTTLPGRPGPAGDISGGRGTLPQQIGHNRPEKTAHLPSRLPPTQGRAQGQGGAITGDTGRQHYERSKRSTHRAQTSYRSDGLNFAPAKHFVGSETLSQDPTRNKSDITGAEYKYQDRVTPGVSSFYGGYSNSSLIQATNQGQRVMTAQELAKYGLRYSERRSQADRPGNAGRMNVRAGPLNQGGIITSVRSDNSRVDGRLNPVSGGWTQQYVQTEYQQLNPYKGQANTRLDLDIAKRQLANNPLANSLSG</sequence>
<name>A0A6C0JYX1_9ZZZZ</name>